<dbReference type="Pfam" id="PF00153">
    <property type="entry name" value="Mito_carr"/>
    <property type="match status" value="3"/>
</dbReference>
<sequence>MASVGLLPPFPEGGASLKSSHSRKKKSKAAKQSGGSAPAVYVIHENEEWMHPLRTAFESIGLSVVEWNIGNPEDKCRQILDFNTEPPHGIFYNRMSASSHTRGNRHSPEYTAALLAWLEAHQRVIVNGSAALALEINKVAQIAALQQFGVRSPRTVVVTMYDPNLIDRATKVGFPLILKHNRSGSGKGVRLMRSAAELRAYLDSDEFAAELPIDGLLLAQEYVPVDHIHRLEFIGDKFLYALKIWGPNKNAESDLEETNSDVSPASSESSSVLSSGSSTSFSRAPFGSKDKGKRGSGRDKEKGATGSRSGFSGFCPASLLEPGCNMQDAQVEPGMQHLQRFEIDASTREKWAQLPLVSRVHQMLKSRGVETAGVELVESADGELLVIDVNVNTNYNDFAEQRAGINFDSTGCGALALLLQSRLRDLEGAADEDLEIREKTFSKSQRALSSVSFPRRSTAVPALSEEEVVVEEKDGVRELEEALVMPSKAETETQTELVLEYTENGEEVEELPFSGGAPGSVPLALPLLMAAADPALSRLFVAAARRASRLALPASAGQSVAVPPASSDGSSATTVKHAAGAAVAAGAAAKVAAKKVPALASFMIGQTGAVIAGAATHPVDLVKVRMQLAGQGGGDAAGAAVRRGMLATGVDVVQTEGVMALYKGLSANVARQASFVGTKFGAYDALKRGMETGGIGTTKPKEDGSVQLTFAGKIGAGLGAGAAGAMVGNPADMVMVRMQADGLLPPDQQRNYKHVGHAMGTVVKEEGVTALWRGAGPTVNRAMIVTAAQMACYDQSKEEILKRTPLRDGPAVHMGASLVAGVVAAVFSNPFDVAKTRLMQMSPDAVTGKMPYSGTADCIVKTVSNEGPTAVYKGIAPTIARQVPLNMLRFMCVEQLRNLYLKSFPPQG</sequence>
<comment type="subcellular location">
    <subcellularLocation>
        <location evidence="1">Mitochondrion inner membrane</location>
        <topology evidence="1">Multi-pass membrane protein</topology>
    </subcellularLocation>
</comment>
<evidence type="ECO:0000256" key="7">
    <source>
        <dbReference type="ARBA" id="ARBA00022989"/>
    </source>
</evidence>
<keyword evidence="9 10" id="KW-0472">Membrane</keyword>
<keyword evidence="4 10" id="KW-0812">Transmembrane</keyword>
<evidence type="ECO:0000256" key="9">
    <source>
        <dbReference type="ARBA" id="ARBA00023136"/>
    </source>
</evidence>
<keyword evidence="11" id="KW-0547">Nucleotide-binding</keyword>
<dbReference type="PANTHER" id="PTHR45618">
    <property type="entry name" value="MITOCHONDRIAL DICARBOXYLATE CARRIER-RELATED"/>
    <property type="match status" value="1"/>
</dbReference>
<comment type="similarity">
    <text evidence="2">Belongs to the mitochondrial carrier (TC 2.A.29) family.</text>
</comment>
<dbReference type="SUPFAM" id="SSF103506">
    <property type="entry name" value="Mitochondrial carrier"/>
    <property type="match status" value="1"/>
</dbReference>
<dbReference type="Gene3D" id="1.50.40.10">
    <property type="entry name" value="Mitochondrial carrier domain"/>
    <property type="match status" value="1"/>
</dbReference>
<reference evidence="14" key="1">
    <citation type="submission" date="2014-11" db="EMBL/GenBank/DDBJ databases">
        <authorList>
            <person name="Otto D Thomas"/>
            <person name="Naeem Raeece"/>
        </authorList>
    </citation>
    <scope>NUCLEOTIDE SEQUENCE</scope>
</reference>
<protein>
    <recommendedName>
        <fullName evidence="13">ATP-grasp domain-containing protein</fullName>
    </recommendedName>
</protein>
<dbReference type="Gene3D" id="3.30.470.20">
    <property type="entry name" value="ATP-grasp fold, B domain"/>
    <property type="match status" value="1"/>
</dbReference>
<dbReference type="PROSITE" id="PS50975">
    <property type="entry name" value="ATP_GRASP"/>
    <property type="match status" value="1"/>
</dbReference>
<dbReference type="PRINTS" id="PR00926">
    <property type="entry name" value="MITOCARRIER"/>
</dbReference>
<organism evidence="14">
    <name type="scientific">Chromera velia CCMP2878</name>
    <dbReference type="NCBI Taxonomy" id="1169474"/>
    <lineage>
        <taxon>Eukaryota</taxon>
        <taxon>Sar</taxon>
        <taxon>Alveolata</taxon>
        <taxon>Colpodellida</taxon>
        <taxon>Chromeraceae</taxon>
        <taxon>Chromera</taxon>
    </lineage>
</organism>
<dbReference type="FunFam" id="1.50.40.10:FF:000009">
    <property type="entry name" value="Mitochondrial 2-oxoglutarate/malate carrier protein"/>
    <property type="match status" value="1"/>
</dbReference>
<accession>A0A0G4FY07</accession>
<dbReference type="GO" id="GO:0055085">
    <property type="term" value="P:transmembrane transport"/>
    <property type="evidence" value="ECO:0007669"/>
    <property type="project" value="InterPro"/>
</dbReference>
<dbReference type="SUPFAM" id="SSF56059">
    <property type="entry name" value="Glutathione synthetase ATP-binding domain-like"/>
    <property type="match status" value="1"/>
</dbReference>
<evidence type="ECO:0000256" key="5">
    <source>
        <dbReference type="ARBA" id="ARBA00022737"/>
    </source>
</evidence>
<proteinExistence type="inferred from homology"/>
<evidence type="ECO:0000256" key="1">
    <source>
        <dbReference type="ARBA" id="ARBA00004448"/>
    </source>
</evidence>
<evidence type="ECO:0000256" key="4">
    <source>
        <dbReference type="ARBA" id="ARBA00022692"/>
    </source>
</evidence>
<dbReference type="InterPro" id="IPR050391">
    <property type="entry name" value="Mito_Metabolite_Transporter"/>
</dbReference>
<feature type="domain" description="ATP-grasp" evidence="13">
    <location>
        <begin position="142"/>
        <end position="416"/>
    </location>
</feature>
<evidence type="ECO:0000256" key="3">
    <source>
        <dbReference type="ARBA" id="ARBA00022448"/>
    </source>
</evidence>
<evidence type="ECO:0000259" key="13">
    <source>
        <dbReference type="PROSITE" id="PS50975"/>
    </source>
</evidence>
<gene>
    <name evidence="14" type="ORF">Cvel_3911</name>
</gene>
<evidence type="ECO:0000256" key="10">
    <source>
        <dbReference type="PROSITE-ProRule" id="PRU00282"/>
    </source>
</evidence>
<feature type="compositionally biased region" description="Low complexity" evidence="12">
    <location>
        <begin position="260"/>
        <end position="282"/>
    </location>
</feature>
<keyword evidence="5" id="KW-0677">Repeat</keyword>
<evidence type="ECO:0000256" key="8">
    <source>
        <dbReference type="ARBA" id="ARBA00023128"/>
    </source>
</evidence>
<keyword evidence="11" id="KW-0067">ATP-binding</keyword>
<dbReference type="AlphaFoldDB" id="A0A0G4FY07"/>
<feature type="repeat" description="Solcar" evidence="10">
    <location>
        <begin position="808"/>
        <end position="899"/>
    </location>
</feature>
<evidence type="ECO:0000256" key="12">
    <source>
        <dbReference type="SAM" id="MobiDB-lite"/>
    </source>
</evidence>
<evidence type="ECO:0000256" key="11">
    <source>
        <dbReference type="PROSITE-ProRule" id="PRU00409"/>
    </source>
</evidence>
<dbReference type="GO" id="GO:0005524">
    <property type="term" value="F:ATP binding"/>
    <property type="evidence" value="ECO:0007669"/>
    <property type="project" value="UniProtKB-UniRule"/>
</dbReference>
<keyword evidence="6" id="KW-0999">Mitochondrion inner membrane</keyword>
<evidence type="ECO:0000256" key="2">
    <source>
        <dbReference type="ARBA" id="ARBA00006375"/>
    </source>
</evidence>
<evidence type="ECO:0000256" key="6">
    <source>
        <dbReference type="ARBA" id="ARBA00022792"/>
    </source>
</evidence>
<keyword evidence="7" id="KW-1133">Transmembrane helix</keyword>
<feature type="region of interest" description="Disordered" evidence="12">
    <location>
        <begin position="1"/>
        <end position="37"/>
    </location>
</feature>
<dbReference type="GO" id="GO:0046872">
    <property type="term" value="F:metal ion binding"/>
    <property type="evidence" value="ECO:0007669"/>
    <property type="project" value="InterPro"/>
</dbReference>
<dbReference type="InterPro" id="IPR023395">
    <property type="entry name" value="MCP_dom_sf"/>
</dbReference>
<dbReference type="InterPro" id="IPR018108">
    <property type="entry name" value="MCP_transmembrane"/>
</dbReference>
<evidence type="ECO:0000313" key="14">
    <source>
        <dbReference type="EMBL" id="CEM20317.1"/>
    </source>
</evidence>
<name>A0A0G4FY07_9ALVE</name>
<feature type="region of interest" description="Disordered" evidence="12">
    <location>
        <begin position="252"/>
        <end position="309"/>
    </location>
</feature>
<dbReference type="VEuPathDB" id="CryptoDB:Cvel_3911"/>
<keyword evidence="3" id="KW-0813">Transport</keyword>
<feature type="compositionally biased region" description="Basic residues" evidence="12">
    <location>
        <begin position="20"/>
        <end position="29"/>
    </location>
</feature>
<feature type="repeat" description="Solcar" evidence="10">
    <location>
        <begin position="708"/>
        <end position="799"/>
    </location>
</feature>
<dbReference type="GO" id="GO:0005743">
    <property type="term" value="C:mitochondrial inner membrane"/>
    <property type="evidence" value="ECO:0007669"/>
    <property type="project" value="UniProtKB-SubCell"/>
</dbReference>
<keyword evidence="8" id="KW-0496">Mitochondrion</keyword>
<dbReference type="EMBL" id="CDMZ01000728">
    <property type="protein sequence ID" value="CEM20317.1"/>
    <property type="molecule type" value="Genomic_DNA"/>
</dbReference>
<dbReference type="InterPro" id="IPR002067">
    <property type="entry name" value="MCP"/>
</dbReference>
<feature type="repeat" description="Solcar" evidence="10">
    <location>
        <begin position="600"/>
        <end position="689"/>
    </location>
</feature>
<dbReference type="PROSITE" id="PS50920">
    <property type="entry name" value="SOLCAR"/>
    <property type="match status" value="3"/>
</dbReference>
<dbReference type="InterPro" id="IPR011761">
    <property type="entry name" value="ATP-grasp"/>
</dbReference>